<evidence type="ECO:0008006" key="3">
    <source>
        <dbReference type="Google" id="ProtNLM"/>
    </source>
</evidence>
<keyword evidence="2" id="KW-1185">Reference proteome</keyword>
<proteinExistence type="predicted"/>
<dbReference type="EMBL" id="CP071793">
    <property type="protein sequence ID" value="QTD51348.1"/>
    <property type="molecule type" value="Genomic_DNA"/>
</dbReference>
<reference evidence="1" key="1">
    <citation type="submission" date="2021-03" db="EMBL/GenBank/DDBJ databases">
        <title>Acanthopleuribacteraceae sp. M133.</title>
        <authorList>
            <person name="Wang G."/>
        </authorList>
    </citation>
    <scope>NUCLEOTIDE SEQUENCE</scope>
    <source>
        <strain evidence="1">M133</strain>
    </source>
</reference>
<sequence length="185" mass="21204">MCSSLMMVIGLTLFWGGETAAHPYGEPDAAVPEAAQFQYCRGKWLVTIEARDEQGHLKPMETQGPIISIGRYLEDGRTFQTTFSVNRGKAFFSTQLKAWHSERKRWVNSFVNARDQRWVSSDSFWRDGEMVTLVYAGYTAKEPYMSRETDKDIGKNRFVKVVQQSHDGGATWARPAYILTYTRIE</sequence>
<name>A0A8A4TQR7_SULCO</name>
<protein>
    <recommendedName>
        <fullName evidence="3">DUF1579 domain-containing protein</fullName>
    </recommendedName>
</protein>
<evidence type="ECO:0000313" key="1">
    <source>
        <dbReference type="EMBL" id="QTD51348.1"/>
    </source>
</evidence>
<evidence type="ECO:0000313" key="2">
    <source>
        <dbReference type="Proteomes" id="UP000663929"/>
    </source>
</evidence>
<organism evidence="1 2">
    <name type="scientific">Sulfidibacter corallicola</name>
    <dbReference type="NCBI Taxonomy" id="2818388"/>
    <lineage>
        <taxon>Bacteria</taxon>
        <taxon>Pseudomonadati</taxon>
        <taxon>Acidobacteriota</taxon>
        <taxon>Holophagae</taxon>
        <taxon>Acanthopleuribacterales</taxon>
        <taxon>Acanthopleuribacteraceae</taxon>
        <taxon>Sulfidibacter</taxon>
    </lineage>
</organism>
<dbReference type="RefSeq" id="WP_237381479.1">
    <property type="nucleotide sequence ID" value="NZ_CP071793.1"/>
</dbReference>
<dbReference type="AlphaFoldDB" id="A0A8A4TQR7"/>
<gene>
    <name evidence="1" type="ORF">J3U87_02670</name>
</gene>
<accession>A0A8A4TQR7</accession>
<dbReference type="KEGG" id="scor:J3U87_02670"/>
<dbReference type="Proteomes" id="UP000663929">
    <property type="component" value="Chromosome"/>
</dbReference>